<sequence>MIVRTLLVPGHSQTRGGRDLPRRGRSRGQRSQQLRGARARPACSLRSNVLRGCYVWATDVLRESYGTR</sequence>
<evidence type="ECO:0000313" key="2">
    <source>
        <dbReference type="EMBL" id="CAF4952512.1"/>
    </source>
</evidence>
<protein>
    <submittedName>
        <fullName evidence="2">Uncharacterized protein</fullName>
    </submittedName>
</protein>
<dbReference type="Proteomes" id="UP000663880">
    <property type="component" value="Unassembled WGS sequence"/>
</dbReference>
<comment type="caution">
    <text evidence="2">The sequence shown here is derived from an EMBL/GenBank/DDBJ whole genome shotgun (WGS) entry which is preliminary data.</text>
</comment>
<dbReference type="EMBL" id="CAJOBZ010000074">
    <property type="protein sequence ID" value="CAF4952512.1"/>
    <property type="molecule type" value="Genomic_DNA"/>
</dbReference>
<proteinExistence type="predicted"/>
<accession>A0A821Y4T5</accession>
<feature type="region of interest" description="Disordered" evidence="1">
    <location>
        <begin position="1"/>
        <end position="39"/>
    </location>
</feature>
<reference evidence="2" key="1">
    <citation type="submission" date="2021-02" db="EMBL/GenBank/DDBJ databases">
        <authorList>
            <person name="Steward A R."/>
        </authorList>
    </citation>
    <scope>NUCLEOTIDE SEQUENCE</scope>
</reference>
<organism evidence="2 3">
    <name type="scientific">Pieris macdunnoughi</name>
    <dbReference type="NCBI Taxonomy" id="345717"/>
    <lineage>
        <taxon>Eukaryota</taxon>
        <taxon>Metazoa</taxon>
        <taxon>Ecdysozoa</taxon>
        <taxon>Arthropoda</taxon>
        <taxon>Hexapoda</taxon>
        <taxon>Insecta</taxon>
        <taxon>Pterygota</taxon>
        <taxon>Neoptera</taxon>
        <taxon>Endopterygota</taxon>
        <taxon>Lepidoptera</taxon>
        <taxon>Glossata</taxon>
        <taxon>Ditrysia</taxon>
        <taxon>Papilionoidea</taxon>
        <taxon>Pieridae</taxon>
        <taxon>Pierinae</taxon>
        <taxon>Pieris</taxon>
    </lineage>
</organism>
<keyword evidence="3" id="KW-1185">Reference proteome</keyword>
<name>A0A821Y4T5_9NEOP</name>
<evidence type="ECO:0000313" key="3">
    <source>
        <dbReference type="Proteomes" id="UP000663880"/>
    </source>
</evidence>
<feature type="compositionally biased region" description="Low complexity" evidence="1">
    <location>
        <begin position="29"/>
        <end position="39"/>
    </location>
</feature>
<gene>
    <name evidence="2" type="ORF">PMACD_LOCUS15828</name>
</gene>
<dbReference type="AlphaFoldDB" id="A0A821Y4T5"/>
<evidence type="ECO:0000256" key="1">
    <source>
        <dbReference type="SAM" id="MobiDB-lite"/>
    </source>
</evidence>